<evidence type="ECO:0000313" key="1">
    <source>
        <dbReference type="EMBL" id="TGL49745.1"/>
    </source>
</evidence>
<dbReference type="InterPro" id="IPR015996">
    <property type="entry name" value="UCP028451"/>
</dbReference>
<dbReference type="EMBL" id="RQGG01000039">
    <property type="protein sequence ID" value="TGL49745.1"/>
    <property type="molecule type" value="Genomic_DNA"/>
</dbReference>
<dbReference type="PIRSF" id="PIRSF028451">
    <property type="entry name" value="UCP028451"/>
    <property type="match status" value="1"/>
</dbReference>
<protein>
    <submittedName>
        <fullName evidence="1">DUF2461 domain-containing protein</fullName>
    </submittedName>
</protein>
<comment type="caution">
    <text evidence="1">The sequence shown here is derived from an EMBL/GenBank/DDBJ whole genome shotgun (WGS) entry which is preliminary data.</text>
</comment>
<accession>A0A4R9JNF3</accession>
<dbReference type="InterPro" id="IPR012808">
    <property type="entry name" value="CHP02453"/>
</dbReference>
<dbReference type="OrthoDB" id="9794241at2"/>
<organism evidence="1 2">
    <name type="scientific">Leptospira kemamanensis</name>
    <dbReference type="NCBI Taxonomy" id="2484942"/>
    <lineage>
        <taxon>Bacteria</taxon>
        <taxon>Pseudomonadati</taxon>
        <taxon>Spirochaetota</taxon>
        <taxon>Spirochaetia</taxon>
        <taxon>Leptospirales</taxon>
        <taxon>Leptospiraceae</taxon>
        <taxon>Leptospira</taxon>
    </lineage>
</organism>
<proteinExistence type="predicted"/>
<evidence type="ECO:0000313" key="2">
    <source>
        <dbReference type="Proteomes" id="UP000297609"/>
    </source>
</evidence>
<dbReference type="NCBIfam" id="TIGR02453">
    <property type="entry name" value="TIGR02453 family protein"/>
    <property type="match status" value="1"/>
</dbReference>
<dbReference type="AlphaFoldDB" id="A0A4R9JNF3"/>
<dbReference type="Proteomes" id="UP000297609">
    <property type="component" value="Unassembled WGS sequence"/>
</dbReference>
<dbReference type="RefSeq" id="WP_135620307.1">
    <property type="nucleotide sequence ID" value="NZ_RQGG01000039.1"/>
</dbReference>
<keyword evidence="2" id="KW-1185">Reference proteome</keyword>
<dbReference type="PANTHER" id="PTHR36452">
    <property type="entry name" value="CHROMOSOME 12, WHOLE GENOME SHOTGUN SEQUENCE"/>
    <property type="match status" value="1"/>
</dbReference>
<reference evidence="1" key="1">
    <citation type="journal article" date="2019" name="PLoS Negl. Trop. Dis.">
        <title>Revisiting the worldwide diversity of Leptospira species in the environment.</title>
        <authorList>
            <person name="Vincent A.T."/>
            <person name="Schiettekatte O."/>
            <person name="Bourhy P."/>
            <person name="Veyrier F.J."/>
            <person name="Picardeau M."/>
        </authorList>
    </citation>
    <scope>NUCLEOTIDE SEQUENCE [LARGE SCALE GENOMIC DNA]</scope>
    <source>
        <strain evidence="1">201702454</strain>
    </source>
</reference>
<dbReference type="Pfam" id="PF09365">
    <property type="entry name" value="DUF2461"/>
    <property type="match status" value="1"/>
</dbReference>
<name>A0A4R9JNF3_9LEPT</name>
<gene>
    <name evidence="1" type="ORF">EHQ59_14195</name>
</gene>
<sequence>MKLSQEIFDFLSELKWNNNRVWFSENKQRFDGLQKELVLYTANLLSEIELFDESVRGIDPKSCIFRIYKDVRFSKDKSPYKTHFGIFMRAGGKKINGTGYYLHIEPDVSFLGGGCYQPDSKSLYRIRAKIVKDSKTFLKLIQEKNFKKEFGETFYGETVKTAPRGFAKDHPLIEFLKYKGYAVTKKLNNADVTSKDSTKKIISSYRLLYPLHQFLDKAMSESN</sequence>
<dbReference type="PANTHER" id="PTHR36452:SF1">
    <property type="entry name" value="DUF2461 DOMAIN-CONTAINING PROTEIN"/>
    <property type="match status" value="1"/>
</dbReference>